<evidence type="ECO:0000313" key="4">
    <source>
        <dbReference type="Proteomes" id="UP000830401"/>
    </source>
</evidence>
<reference evidence="3" key="1">
    <citation type="submission" date="2022-04" db="EMBL/GenBank/DDBJ databases">
        <title>Hymenobacter sp. isolated from the air.</title>
        <authorList>
            <person name="Won M."/>
            <person name="Lee C.-M."/>
            <person name="Woen H.-Y."/>
            <person name="Kwon S.-W."/>
        </authorList>
    </citation>
    <scope>NUCLEOTIDE SEQUENCE</scope>
    <source>
        <strain evidence="3">5420S-77</strain>
    </source>
</reference>
<gene>
    <name evidence="3" type="ORF">MUN86_02465</name>
</gene>
<dbReference type="RefSeq" id="WP_245121309.1">
    <property type="nucleotide sequence ID" value="NZ_CP095061.1"/>
</dbReference>
<keyword evidence="2" id="KW-0812">Transmembrane</keyword>
<evidence type="ECO:0000256" key="1">
    <source>
        <dbReference type="SAM" id="MobiDB-lite"/>
    </source>
</evidence>
<feature type="region of interest" description="Disordered" evidence="1">
    <location>
        <begin position="97"/>
        <end position="138"/>
    </location>
</feature>
<evidence type="ECO:0000256" key="2">
    <source>
        <dbReference type="SAM" id="Phobius"/>
    </source>
</evidence>
<name>A0ABY4G7C8_9BACT</name>
<feature type="transmembrane region" description="Helical" evidence="2">
    <location>
        <begin position="44"/>
        <end position="62"/>
    </location>
</feature>
<organism evidence="3 4">
    <name type="scientific">Hymenobacter volaticus</name>
    <dbReference type="NCBI Taxonomy" id="2932254"/>
    <lineage>
        <taxon>Bacteria</taxon>
        <taxon>Pseudomonadati</taxon>
        <taxon>Bacteroidota</taxon>
        <taxon>Cytophagia</taxon>
        <taxon>Cytophagales</taxon>
        <taxon>Hymenobacteraceae</taxon>
        <taxon>Hymenobacter</taxon>
    </lineage>
</organism>
<keyword evidence="4" id="KW-1185">Reference proteome</keyword>
<feature type="transmembrane region" description="Helical" evidence="2">
    <location>
        <begin position="7"/>
        <end position="24"/>
    </location>
</feature>
<sequence length="138" mass="14898">MLALKRLVTVLVMVYLLLVLLLLLSPGSRDGLMAVTAGNDASSFYYAMFLIGAALLTLQLITENLDSVLLRRDVASREGKINELKARLYDQQLEQRSTSANVGAARPGTTVHPEGYTPPAPISPARPFTSDRDGSPLA</sequence>
<dbReference type="Proteomes" id="UP000830401">
    <property type="component" value="Chromosome"/>
</dbReference>
<evidence type="ECO:0008006" key="5">
    <source>
        <dbReference type="Google" id="ProtNLM"/>
    </source>
</evidence>
<proteinExistence type="predicted"/>
<evidence type="ECO:0000313" key="3">
    <source>
        <dbReference type="EMBL" id="UOQ66805.1"/>
    </source>
</evidence>
<keyword evidence="2" id="KW-0472">Membrane</keyword>
<feature type="compositionally biased region" description="Basic and acidic residues" evidence="1">
    <location>
        <begin position="129"/>
        <end position="138"/>
    </location>
</feature>
<keyword evidence="2" id="KW-1133">Transmembrane helix</keyword>
<protein>
    <recommendedName>
        <fullName evidence="5">LapA family protein</fullName>
    </recommendedName>
</protein>
<accession>A0ABY4G7C8</accession>
<dbReference type="EMBL" id="CP095061">
    <property type="protein sequence ID" value="UOQ66805.1"/>
    <property type="molecule type" value="Genomic_DNA"/>
</dbReference>